<dbReference type="EMBL" id="UYRV01009499">
    <property type="protein sequence ID" value="VDK56595.1"/>
    <property type="molecule type" value="Genomic_DNA"/>
</dbReference>
<proteinExistence type="predicted"/>
<sequence>MVCVAVVARVVDVPVIRTGGNVLLVVVSAAGTGTPPLAEGVVSVSVVTSPPPGEGTTVVLVIDTSLLG</sequence>
<keyword evidence="2" id="KW-1185">Reference proteome</keyword>
<name>A0A3P6RRE9_CYLGO</name>
<evidence type="ECO:0000313" key="1">
    <source>
        <dbReference type="EMBL" id="VDK56595.1"/>
    </source>
</evidence>
<dbReference type="AlphaFoldDB" id="A0A3P6RRE9"/>
<evidence type="ECO:0000313" key="2">
    <source>
        <dbReference type="Proteomes" id="UP000271889"/>
    </source>
</evidence>
<accession>A0A3P6RRE9</accession>
<protein>
    <submittedName>
        <fullName evidence="1">Uncharacterized protein</fullName>
    </submittedName>
</protein>
<organism evidence="1 2">
    <name type="scientific">Cylicostephanus goldi</name>
    <name type="common">Nematode worm</name>
    <dbReference type="NCBI Taxonomy" id="71465"/>
    <lineage>
        <taxon>Eukaryota</taxon>
        <taxon>Metazoa</taxon>
        <taxon>Ecdysozoa</taxon>
        <taxon>Nematoda</taxon>
        <taxon>Chromadorea</taxon>
        <taxon>Rhabditida</taxon>
        <taxon>Rhabditina</taxon>
        <taxon>Rhabditomorpha</taxon>
        <taxon>Strongyloidea</taxon>
        <taxon>Strongylidae</taxon>
        <taxon>Cylicostephanus</taxon>
    </lineage>
</organism>
<gene>
    <name evidence="1" type="ORF">CGOC_LOCUS3709</name>
</gene>
<reference evidence="1 2" key="1">
    <citation type="submission" date="2018-11" db="EMBL/GenBank/DDBJ databases">
        <authorList>
            <consortium name="Pathogen Informatics"/>
        </authorList>
    </citation>
    <scope>NUCLEOTIDE SEQUENCE [LARGE SCALE GENOMIC DNA]</scope>
</reference>
<dbReference type="Proteomes" id="UP000271889">
    <property type="component" value="Unassembled WGS sequence"/>
</dbReference>